<evidence type="ECO:0000313" key="9">
    <source>
        <dbReference type="EMBL" id="KAA3438643.1"/>
    </source>
</evidence>
<sequence length="431" mass="46118">MSKIMSSASSPSQVQAPQTNYTRAMAIIGALFFVFGFVTWLNSVLIPYLKIACELTNFASYLVAFAFYIAYLVMGVPAAWLLKRTGYKKGMSVGLLIIAAGALLFIPAAMTRTYALFLLGLFVQGTGLTVLQAAVNPYISIIGPPESAAKRISIMGICNKMAGSAAPFILGSIVLAGADELVASLATMNAAQKAAELDALASRVITPYLVIMSVLIALSVFTYFSGLPEVDTDQESETVAAANTGKSTVFQFPHLVIGVISLFLYVGVEVMAGDTVISYAASQGIPLSDASRYTTYTLWAMISGYVIGIIAIPKFISQHKALQICAVLGVIFTLMAIFTEGNISVFSISLLGLANSLMWPAIFPLAIADLGRFTKIGSSLLIMGIAGGALLPLLYGFLVDVLNPQSAYWMMIPCYLFIWYFAALGYKIRTR</sequence>
<feature type="transmembrane region" description="Helical" evidence="8">
    <location>
        <begin position="93"/>
        <end position="110"/>
    </location>
</feature>
<feature type="transmembrane region" description="Helical" evidence="8">
    <location>
        <begin position="21"/>
        <end position="41"/>
    </location>
</feature>
<comment type="subcellular location">
    <subcellularLocation>
        <location evidence="2">Cell inner membrane</location>
        <topology evidence="2">Multi-pass membrane protein</topology>
    </subcellularLocation>
</comment>
<dbReference type="AlphaFoldDB" id="A0A5B6TQE1"/>
<dbReference type="InterPro" id="IPR005964">
    <property type="entry name" value="Glc/Gal_transptr_bac"/>
</dbReference>
<dbReference type="GO" id="GO:0055056">
    <property type="term" value="F:D-glucose transmembrane transporter activity"/>
    <property type="evidence" value="ECO:0007669"/>
    <property type="project" value="InterPro"/>
</dbReference>
<evidence type="ECO:0000256" key="2">
    <source>
        <dbReference type="ARBA" id="ARBA00004429"/>
    </source>
</evidence>
<dbReference type="PANTHER" id="PTHR43702">
    <property type="entry name" value="L-FUCOSE-PROTON SYMPORTER"/>
    <property type="match status" value="1"/>
</dbReference>
<dbReference type="Pfam" id="PF07690">
    <property type="entry name" value="MFS_1"/>
    <property type="match status" value="1"/>
</dbReference>
<dbReference type="GO" id="GO:0005354">
    <property type="term" value="F:galactose transmembrane transporter activity"/>
    <property type="evidence" value="ECO:0007669"/>
    <property type="project" value="InterPro"/>
</dbReference>
<evidence type="ECO:0000256" key="1">
    <source>
        <dbReference type="ARBA" id="ARBA00003321"/>
    </source>
</evidence>
<keyword evidence="7 8" id="KW-0472">Membrane</keyword>
<feature type="transmembrane region" description="Helical" evidence="8">
    <location>
        <begin position="293"/>
        <end position="312"/>
    </location>
</feature>
<feature type="transmembrane region" description="Helical" evidence="8">
    <location>
        <begin position="205"/>
        <end position="224"/>
    </location>
</feature>
<feature type="transmembrane region" description="Helical" evidence="8">
    <location>
        <begin position="380"/>
        <end position="401"/>
    </location>
</feature>
<keyword evidence="5 8" id="KW-0812">Transmembrane</keyword>
<feature type="transmembrane region" description="Helical" evidence="8">
    <location>
        <begin position="255"/>
        <end position="281"/>
    </location>
</feature>
<dbReference type="CDD" id="cd17394">
    <property type="entry name" value="MFS_FucP_like"/>
    <property type="match status" value="1"/>
</dbReference>
<keyword evidence="6 8" id="KW-1133">Transmembrane helix</keyword>
<feature type="transmembrane region" description="Helical" evidence="8">
    <location>
        <begin position="116"/>
        <end position="139"/>
    </location>
</feature>
<evidence type="ECO:0000256" key="6">
    <source>
        <dbReference type="ARBA" id="ARBA00022989"/>
    </source>
</evidence>
<accession>A0A5B6TQE1</accession>
<proteinExistence type="inferred from homology"/>
<evidence type="ECO:0000256" key="8">
    <source>
        <dbReference type="SAM" id="Phobius"/>
    </source>
</evidence>
<dbReference type="NCBIfam" id="TIGR01272">
    <property type="entry name" value="gluP"/>
    <property type="match status" value="1"/>
</dbReference>
<evidence type="ECO:0000313" key="10">
    <source>
        <dbReference type="Proteomes" id="UP000324133"/>
    </source>
</evidence>
<comment type="function">
    <text evidence="1">Intake of glucose and galactose.</text>
</comment>
<evidence type="ECO:0000256" key="7">
    <source>
        <dbReference type="ARBA" id="ARBA00023136"/>
    </source>
</evidence>
<name>A0A5B6TQE1_9BACT</name>
<feature type="transmembrane region" description="Helical" evidence="8">
    <location>
        <begin position="61"/>
        <end position="81"/>
    </location>
</feature>
<comment type="similarity">
    <text evidence="3">Belongs to the major facilitator superfamily. FHS transporter (TC 2.A.1.7) family.</text>
</comment>
<dbReference type="OrthoDB" id="9795150at2"/>
<gene>
    <name evidence="9" type="ORF">FOA19_15585</name>
</gene>
<keyword evidence="4" id="KW-1003">Cell membrane</keyword>
<evidence type="ECO:0000256" key="4">
    <source>
        <dbReference type="ARBA" id="ARBA00022475"/>
    </source>
</evidence>
<feature type="transmembrane region" description="Helical" evidence="8">
    <location>
        <begin position="345"/>
        <end position="368"/>
    </location>
</feature>
<dbReference type="PANTHER" id="PTHR43702:SF12">
    <property type="entry name" value="N-ACETYL GLUCOSAMINE TRANSPORTER NAGP"/>
    <property type="match status" value="1"/>
</dbReference>
<keyword evidence="10" id="KW-1185">Reference proteome</keyword>
<dbReference type="GO" id="GO:0005886">
    <property type="term" value="C:plasma membrane"/>
    <property type="evidence" value="ECO:0007669"/>
    <property type="project" value="UniProtKB-SubCell"/>
</dbReference>
<evidence type="ECO:0000256" key="5">
    <source>
        <dbReference type="ARBA" id="ARBA00022692"/>
    </source>
</evidence>
<feature type="transmembrane region" description="Helical" evidence="8">
    <location>
        <begin position="407"/>
        <end position="426"/>
    </location>
</feature>
<dbReference type="InterPro" id="IPR036259">
    <property type="entry name" value="MFS_trans_sf"/>
</dbReference>
<dbReference type="GO" id="GO:1904659">
    <property type="term" value="P:D-glucose transmembrane transport"/>
    <property type="evidence" value="ECO:0007669"/>
    <property type="project" value="InterPro"/>
</dbReference>
<dbReference type="InterPro" id="IPR011701">
    <property type="entry name" value="MFS"/>
</dbReference>
<dbReference type="RefSeq" id="WP_149091699.1">
    <property type="nucleotide sequence ID" value="NZ_VKKY01000002.1"/>
</dbReference>
<protein>
    <submittedName>
        <fullName evidence="9">Sugar MFS transporter</fullName>
    </submittedName>
</protein>
<feature type="transmembrane region" description="Helical" evidence="8">
    <location>
        <begin position="160"/>
        <end position="178"/>
    </location>
</feature>
<reference evidence="9 10" key="1">
    <citation type="submission" date="2019-07" db="EMBL/GenBank/DDBJ databases">
        <title>Rufibacter sp. nov., isolated from lake sediment.</title>
        <authorList>
            <person name="Qu J.-H."/>
        </authorList>
    </citation>
    <scope>NUCLEOTIDE SEQUENCE [LARGE SCALE GENOMIC DNA]</scope>
    <source>
        <strain evidence="9 10">NBS58-1</strain>
    </source>
</reference>
<dbReference type="InterPro" id="IPR050375">
    <property type="entry name" value="MFS_TsgA-like"/>
</dbReference>
<feature type="transmembrane region" description="Helical" evidence="8">
    <location>
        <begin position="321"/>
        <end position="339"/>
    </location>
</feature>
<evidence type="ECO:0000256" key="3">
    <source>
        <dbReference type="ARBA" id="ARBA00009120"/>
    </source>
</evidence>
<dbReference type="Gene3D" id="1.20.1250.20">
    <property type="entry name" value="MFS general substrate transporter like domains"/>
    <property type="match status" value="2"/>
</dbReference>
<comment type="caution">
    <text evidence="9">The sequence shown here is derived from an EMBL/GenBank/DDBJ whole genome shotgun (WGS) entry which is preliminary data.</text>
</comment>
<dbReference type="SUPFAM" id="SSF103473">
    <property type="entry name" value="MFS general substrate transporter"/>
    <property type="match status" value="1"/>
</dbReference>
<dbReference type="EMBL" id="VKKY01000002">
    <property type="protein sequence ID" value="KAA3438643.1"/>
    <property type="molecule type" value="Genomic_DNA"/>
</dbReference>
<dbReference type="Proteomes" id="UP000324133">
    <property type="component" value="Unassembled WGS sequence"/>
</dbReference>
<organism evidence="9 10">
    <name type="scientific">Rufibacter hautae</name>
    <dbReference type="NCBI Taxonomy" id="2595005"/>
    <lineage>
        <taxon>Bacteria</taxon>
        <taxon>Pseudomonadati</taxon>
        <taxon>Bacteroidota</taxon>
        <taxon>Cytophagia</taxon>
        <taxon>Cytophagales</taxon>
        <taxon>Hymenobacteraceae</taxon>
        <taxon>Rufibacter</taxon>
    </lineage>
</organism>